<evidence type="ECO:0000313" key="2">
    <source>
        <dbReference type="EMBL" id="CAG8630937.1"/>
    </source>
</evidence>
<keyword evidence="3" id="KW-1185">Reference proteome</keyword>
<dbReference type="Proteomes" id="UP000789831">
    <property type="component" value="Unassembled WGS sequence"/>
</dbReference>
<proteinExistence type="predicted"/>
<reference evidence="2" key="1">
    <citation type="submission" date="2021-06" db="EMBL/GenBank/DDBJ databases">
        <authorList>
            <person name="Kallberg Y."/>
            <person name="Tangrot J."/>
            <person name="Rosling A."/>
        </authorList>
    </citation>
    <scope>NUCLEOTIDE SEQUENCE</scope>
    <source>
        <strain evidence="2">MT106</strain>
    </source>
</reference>
<comment type="caution">
    <text evidence="2">The sequence shown here is derived from an EMBL/GenBank/DDBJ whole genome shotgun (WGS) entry which is preliminary data.</text>
</comment>
<feature type="region of interest" description="Disordered" evidence="1">
    <location>
        <begin position="562"/>
        <end position="581"/>
    </location>
</feature>
<dbReference type="OrthoDB" id="2440340at2759"/>
<evidence type="ECO:0000313" key="3">
    <source>
        <dbReference type="Proteomes" id="UP000789831"/>
    </source>
</evidence>
<protein>
    <submittedName>
        <fullName evidence="2">4715_t:CDS:1</fullName>
    </submittedName>
</protein>
<dbReference type="EMBL" id="CAJVPL010003340">
    <property type="protein sequence ID" value="CAG8630937.1"/>
    <property type="molecule type" value="Genomic_DNA"/>
</dbReference>
<dbReference type="AlphaFoldDB" id="A0A9N9DC73"/>
<accession>A0A9N9DC73</accession>
<sequence>MTHTALKNAIIKSFDDCINDCKNWGLEHTLQYLEKSHINFDEKDYPFIKQEVINKAIDVHNNPYTTKTVTNKAKSIIKKLRNSSKISMEAVGIFQRQKNKVEQNRFYYRMDKNVRKIETTISSVHVGEVKRRAETSNQANKRNRINDIESPEIDNDYSDNDENKSDDALLQSEPKVSNDNNPAQMVKPCGYPATATASTTTVTEETDVGVDNRQVFVEVDLRFREFQQNYLAMCDDMKWKLPSGSYVEDIIFNYTKDLPYECPLHSFILDIENQNIMKLFNKEDQEHIKTHNVMADPELEDGLMEYLITYNETDISKMREKINAGIDISPYDPKKHFDYQYIYQVFANLLPRYELRSADFARAHLEGWFNSNIWNIVIDSCLIDLHAVEFIRGEGCSRASSERKNKGRESAETRSKIGRKCDGILRELASIEEYAVSEEGNLFVGKSGTKYLADCGLKMPKVMKDMIKQKVNKCGMDFVKSQHLEIVGFLHSAQYLQQVIMDIPAGYICRLRKSRSYRVPSLLLEVEDLIFLIHEVLVAKLRIKRNIELSNKKCNNLKEALRNKQTKKSGPDNDLPDNQTSPLKKSIYTILAFN</sequence>
<gene>
    <name evidence="2" type="ORF">AGERDE_LOCUS10525</name>
</gene>
<evidence type="ECO:0000256" key="1">
    <source>
        <dbReference type="SAM" id="MobiDB-lite"/>
    </source>
</evidence>
<feature type="compositionally biased region" description="Acidic residues" evidence="1">
    <location>
        <begin position="149"/>
        <end position="160"/>
    </location>
</feature>
<feature type="region of interest" description="Disordered" evidence="1">
    <location>
        <begin position="131"/>
        <end position="166"/>
    </location>
</feature>
<name>A0A9N9DC73_9GLOM</name>
<organism evidence="2 3">
    <name type="scientific">Ambispora gerdemannii</name>
    <dbReference type="NCBI Taxonomy" id="144530"/>
    <lineage>
        <taxon>Eukaryota</taxon>
        <taxon>Fungi</taxon>
        <taxon>Fungi incertae sedis</taxon>
        <taxon>Mucoromycota</taxon>
        <taxon>Glomeromycotina</taxon>
        <taxon>Glomeromycetes</taxon>
        <taxon>Archaeosporales</taxon>
        <taxon>Ambisporaceae</taxon>
        <taxon>Ambispora</taxon>
    </lineage>
</organism>